<evidence type="ECO:0000256" key="6">
    <source>
        <dbReference type="SAM" id="Coils"/>
    </source>
</evidence>
<feature type="coiled-coil region" evidence="6">
    <location>
        <begin position="216"/>
        <end position="246"/>
    </location>
</feature>
<evidence type="ECO:0000256" key="5">
    <source>
        <dbReference type="PROSITE-ProRule" id="PRU00335"/>
    </source>
</evidence>
<dbReference type="RefSeq" id="WP_153406513.1">
    <property type="nucleotide sequence ID" value="NZ_ML762447.1"/>
</dbReference>
<proteinExistence type="predicted"/>
<evidence type="ECO:0000259" key="7">
    <source>
        <dbReference type="PROSITE" id="PS50977"/>
    </source>
</evidence>
<evidence type="ECO:0000313" key="9">
    <source>
        <dbReference type="Proteomes" id="UP000480246"/>
    </source>
</evidence>
<name>A0A7C8L4Q2_9BACI</name>
<evidence type="ECO:0000256" key="1">
    <source>
        <dbReference type="ARBA" id="ARBA00022491"/>
    </source>
</evidence>
<keyword evidence="2" id="KW-0805">Transcription regulation</keyword>
<dbReference type="Pfam" id="PF00440">
    <property type="entry name" value="TetR_N"/>
    <property type="match status" value="1"/>
</dbReference>
<dbReference type="GO" id="GO:0003677">
    <property type="term" value="F:DNA binding"/>
    <property type="evidence" value="ECO:0007669"/>
    <property type="project" value="UniProtKB-UniRule"/>
</dbReference>
<dbReference type="PANTHER" id="PTHR43479:SF22">
    <property type="entry name" value="TRANSCRIPTIONAL REGULATOR, TETR FAMILY"/>
    <property type="match status" value="1"/>
</dbReference>
<keyword evidence="9" id="KW-1185">Reference proteome</keyword>
<protein>
    <submittedName>
        <fullName evidence="8">TetR/AcrR family transcriptional regulator</fullName>
    </submittedName>
</protein>
<dbReference type="PRINTS" id="PR00455">
    <property type="entry name" value="HTHTETR"/>
</dbReference>
<keyword evidence="3 5" id="KW-0238">DNA-binding</keyword>
<dbReference type="InterPro" id="IPR023772">
    <property type="entry name" value="DNA-bd_HTH_TetR-type_CS"/>
</dbReference>
<dbReference type="InterPro" id="IPR009057">
    <property type="entry name" value="Homeodomain-like_sf"/>
</dbReference>
<dbReference type="PROSITE" id="PS01081">
    <property type="entry name" value="HTH_TETR_1"/>
    <property type="match status" value="1"/>
</dbReference>
<dbReference type="AlphaFoldDB" id="A0A7C8L4Q2"/>
<dbReference type="Gene3D" id="1.10.357.10">
    <property type="entry name" value="Tetracycline Repressor, domain 2"/>
    <property type="match status" value="1"/>
</dbReference>
<evidence type="ECO:0000256" key="3">
    <source>
        <dbReference type="ARBA" id="ARBA00023125"/>
    </source>
</evidence>
<dbReference type="Gene3D" id="1.10.10.60">
    <property type="entry name" value="Homeodomain-like"/>
    <property type="match status" value="1"/>
</dbReference>
<comment type="caution">
    <text evidence="8">The sequence shown here is derived from an EMBL/GenBank/DDBJ whole genome shotgun (WGS) entry which is preliminary data.</text>
</comment>
<keyword evidence="4" id="KW-0804">Transcription</keyword>
<feature type="DNA-binding region" description="H-T-H motif" evidence="5">
    <location>
        <begin position="25"/>
        <end position="44"/>
    </location>
</feature>
<dbReference type="EMBL" id="WEID01000101">
    <property type="protein sequence ID" value="KAB8126751.1"/>
    <property type="molecule type" value="Genomic_DNA"/>
</dbReference>
<dbReference type="InterPro" id="IPR050624">
    <property type="entry name" value="HTH-type_Tx_Regulator"/>
</dbReference>
<keyword evidence="1" id="KW-0678">Repressor</keyword>
<evidence type="ECO:0000313" key="8">
    <source>
        <dbReference type="EMBL" id="KAB8126751.1"/>
    </source>
</evidence>
<dbReference type="Proteomes" id="UP000480246">
    <property type="component" value="Unassembled WGS sequence"/>
</dbReference>
<evidence type="ECO:0000256" key="4">
    <source>
        <dbReference type="ARBA" id="ARBA00023163"/>
    </source>
</evidence>
<dbReference type="SUPFAM" id="SSF46689">
    <property type="entry name" value="Homeodomain-like"/>
    <property type="match status" value="1"/>
</dbReference>
<dbReference type="PROSITE" id="PS50977">
    <property type="entry name" value="HTH_TETR_2"/>
    <property type="match status" value="1"/>
</dbReference>
<reference evidence="8 9" key="1">
    <citation type="submission" date="2019-10" db="EMBL/GenBank/DDBJ databases">
        <title>Gracilibacillus sp. nov. isolated from rice seeds.</title>
        <authorList>
            <person name="He S."/>
        </authorList>
    </citation>
    <scope>NUCLEOTIDE SEQUENCE [LARGE SCALE GENOMIC DNA]</scope>
    <source>
        <strain evidence="8 9">TD8</strain>
    </source>
</reference>
<sequence>MHEKKEKIIGVAMKLFSEKGFHATSIQQIVQEANVSKGAFYIYFDSKDDLIIAIFQTYTSIVFDKLSKATETASDPYEQLEKQVAVLLTLFRDHKEYLIVHFRENIHIGEKIDTIIFQIHKQGYDWAQERIVAIYGEKVNDCIVDIVINFDGLINSCFKWIAIHNLQFDPERLARTIIKRLDAIIQTCLHDPDSPVFTKKDVRKLVDCSDETLLLIDQLIEKVEELELSSNEKEQITEAVMAIKEETAKEEPKKIIIKTMLAYISQFEGLKQLSQKLSENVLEKD</sequence>
<keyword evidence="6" id="KW-0175">Coiled coil</keyword>
<dbReference type="PANTHER" id="PTHR43479">
    <property type="entry name" value="ACREF/ENVCD OPERON REPRESSOR-RELATED"/>
    <property type="match status" value="1"/>
</dbReference>
<dbReference type="OrthoDB" id="9812993at2"/>
<dbReference type="GO" id="GO:0045892">
    <property type="term" value="P:negative regulation of DNA-templated transcription"/>
    <property type="evidence" value="ECO:0007669"/>
    <property type="project" value="UniProtKB-ARBA"/>
</dbReference>
<evidence type="ECO:0000256" key="2">
    <source>
        <dbReference type="ARBA" id="ARBA00023015"/>
    </source>
</evidence>
<dbReference type="FunFam" id="1.10.10.60:FF:000141">
    <property type="entry name" value="TetR family transcriptional regulator"/>
    <property type="match status" value="1"/>
</dbReference>
<feature type="domain" description="HTH tetR-type" evidence="7">
    <location>
        <begin position="2"/>
        <end position="62"/>
    </location>
</feature>
<accession>A0A7C8L4Q2</accession>
<organism evidence="8 9">
    <name type="scientific">Gracilibacillus oryzae</name>
    <dbReference type="NCBI Taxonomy" id="1672701"/>
    <lineage>
        <taxon>Bacteria</taxon>
        <taxon>Bacillati</taxon>
        <taxon>Bacillota</taxon>
        <taxon>Bacilli</taxon>
        <taxon>Bacillales</taxon>
        <taxon>Bacillaceae</taxon>
        <taxon>Gracilibacillus</taxon>
    </lineage>
</organism>
<gene>
    <name evidence="8" type="ORF">F9U64_19280</name>
</gene>
<dbReference type="InterPro" id="IPR001647">
    <property type="entry name" value="HTH_TetR"/>
</dbReference>